<comment type="similarity">
    <text evidence="1">Belongs to the RecJ family.</text>
</comment>
<dbReference type="RefSeq" id="WP_015447764.1">
    <property type="nucleotide sequence ID" value="NC_020541.1"/>
</dbReference>
<dbReference type="InterPro" id="IPR041122">
    <property type="entry name" value="RecJ_OB"/>
</dbReference>
<evidence type="ECO:0000259" key="7">
    <source>
        <dbReference type="Pfam" id="PF02272"/>
    </source>
</evidence>
<dbReference type="InterPro" id="IPR051673">
    <property type="entry name" value="SSDNA_exonuclease_RecJ"/>
</dbReference>
<feature type="domain" description="RecJ OB" evidence="8">
    <location>
        <begin position="498"/>
        <end position="582"/>
    </location>
</feature>
<dbReference type="STRING" id="666685.R2APBS1_1916"/>
<dbReference type="GeneID" id="72428651"/>
<keyword evidence="3" id="KW-0540">Nuclease</keyword>
<dbReference type="Pfam" id="PF02272">
    <property type="entry name" value="DHHA1"/>
    <property type="match status" value="1"/>
</dbReference>
<evidence type="ECO:0000256" key="1">
    <source>
        <dbReference type="ARBA" id="ARBA00005915"/>
    </source>
</evidence>
<dbReference type="SUPFAM" id="SSF64182">
    <property type="entry name" value="DHH phosphoesterases"/>
    <property type="match status" value="1"/>
</dbReference>
<evidence type="ECO:0000313" key="9">
    <source>
        <dbReference type="EMBL" id="AGG89039.1"/>
    </source>
</evidence>
<dbReference type="OrthoDB" id="9809852at2"/>
<gene>
    <name evidence="9" type="ORF">R2APBS1_1916</name>
</gene>
<keyword evidence="4 9" id="KW-0378">Hydrolase</keyword>
<dbReference type="InterPro" id="IPR003156">
    <property type="entry name" value="DHHA1_dom"/>
</dbReference>
<dbReference type="InterPro" id="IPR001667">
    <property type="entry name" value="DDH_dom"/>
</dbReference>
<keyword evidence="5 9" id="KW-0269">Exonuclease</keyword>
<sequence>MNSALQETTASRATRPWAARPLADAVYEAAVAEGRSHLQATVIAGRLNRLPDGRLADLINPRAADLPRASALPDIALATACLADAIEQGQVIAAVLDHDADGQNSGLVIWRAMTEAFAVPPERLHVVTSHRLKEGYGVSSQLVERILALDPRPTCVLTADQGSTDEPRVAELARHGVKTVVTDHHHLPEEGPPPSAVACVNPARDDATAFGDPTICGAMVAWYVMVALQRELARRGLPHGTPAQLVDLLSFVAVATCGDCVDLGMSHANRWAVQQGLERIERGGQAIWEAFAPFVRNEWTSTSLSFQIVPRLNSVGRLGDAKRGIEAMCSSNLREAYAWVQTLDDANLERKRVQAELTERAMEMAQPQMDQGAPALCLPFYTGGHAGVHGITASRIVDTFGVPTVCLSPVEGDPDWMTGSIRSVKGAHVKHLLDGIAREYPQLNLRYGGHAMAGGVKVPRALVSQFAIAWELAVQDALADRPPPPREHDGKLPVRPSRQAAAELAELAPYGRGFPEPVFVVAGEVSRIRPLGRDNKHLQMDVAFPDGQRERMVWFNAVGEDGQLPIGPGHHRFAYQLTGSTFARGPGYDLKIVACLDGTGESD</sequence>
<dbReference type="KEGG" id="rhd:R2APBS1_1916"/>
<dbReference type="GO" id="GO:0004527">
    <property type="term" value="F:exonuclease activity"/>
    <property type="evidence" value="ECO:0007669"/>
    <property type="project" value="UniProtKB-KW"/>
</dbReference>
<name>M4NE81_9GAMM</name>
<organism evidence="9 10">
    <name type="scientific">Rhodanobacter denitrificans</name>
    <dbReference type="NCBI Taxonomy" id="666685"/>
    <lineage>
        <taxon>Bacteria</taxon>
        <taxon>Pseudomonadati</taxon>
        <taxon>Pseudomonadota</taxon>
        <taxon>Gammaproteobacteria</taxon>
        <taxon>Lysobacterales</taxon>
        <taxon>Rhodanobacteraceae</taxon>
        <taxon>Rhodanobacter</taxon>
    </lineage>
</organism>
<dbReference type="EMBL" id="CP003470">
    <property type="protein sequence ID" value="AGG89039.1"/>
    <property type="molecule type" value="Genomic_DNA"/>
</dbReference>
<dbReference type="InterPro" id="IPR038763">
    <property type="entry name" value="DHH_sf"/>
</dbReference>
<accession>M4NE81</accession>
<evidence type="ECO:0000256" key="4">
    <source>
        <dbReference type="ARBA" id="ARBA00022801"/>
    </source>
</evidence>
<evidence type="ECO:0000259" key="8">
    <source>
        <dbReference type="Pfam" id="PF17768"/>
    </source>
</evidence>
<evidence type="ECO:0000313" key="10">
    <source>
        <dbReference type="Proteomes" id="UP000011859"/>
    </source>
</evidence>
<evidence type="ECO:0000256" key="3">
    <source>
        <dbReference type="ARBA" id="ARBA00022722"/>
    </source>
</evidence>
<keyword evidence="10" id="KW-1185">Reference proteome</keyword>
<feature type="domain" description="DHHA1" evidence="7">
    <location>
        <begin position="382"/>
        <end position="460"/>
    </location>
</feature>
<dbReference type="PANTHER" id="PTHR30255">
    <property type="entry name" value="SINGLE-STRANDED-DNA-SPECIFIC EXONUCLEASE RECJ"/>
    <property type="match status" value="1"/>
</dbReference>
<proteinExistence type="inferred from homology"/>
<reference evidence="9 10" key="1">
    <citation type="submission" date="2012-04" db="EMBL/GenBank/DDBJ databases">
        <title>Complete genome of Rhodanobacter sp. 2APBS1.</title>
        <authorList>
            <consortium name="US DOE Joint Genome Institute"/>
            <person name="Huntemann M."/>
            <person name="Wei C.-L."/>
            <person name="Han J."/>
            <person name="Detter J.C."/>
            <person name="Han C."/>
            <person name="Tapia R."/>
            <person name="Munk A.C.C."/>
            <person name="Chen A."/>
            <person name="Krypides N."/>
            <person name="Mavromatis K."/>
            <person name="Markowitz V."/>
            <person name="Szeto E."/>
            <person name="Ivanova N."/>
            <person name="Mikhailova N."/>
            <person name="Ovchinnikova G."/>
            <person name="Pagani I."/>
            <person name="Pati A."/>
            <person name="Goodwin L."/>
            <person name="Peters L."/>
            <person name="Pitluck S."/>
            <person name="Woyke T."/>
            <person name="Prakash O."/>
            <person name="Elkins J."/>
            <person name="Brown S."/>
            <person name="Palumbo A."/>
            <person name="Hemme C."/>
            <person name="Zhou J."/>
            <person name="Watson D."/>
            <person name="Jardine P."/>
            <person name="Kostka J."/>
            <person name="Green S."/>
        </authorList>
    </citation>
    <scope>NUCLEOTIDE SEQUENCE [LARGE SCALE GENOMIC DNA]</scope>
    <source>
        <strain evidence="9 10">2APBS1</strain>
    </source>
</reference>
<evidence type="ECO:0000256" key="2">
    <source>
        <dbReference type="ARBA" id="ARBA00019841"/>
    </source>
</evidence>
<dbReference type="Pfam" id="PF01368">
    <property type="entry name" value="DHH"/>
    <property type="match status" value="1"/>
</dbReference>
<dbReference type="Proteomes" id="UP000011859">
    <property type="component" value="Chromosome"/>
</dbReference>
<dbReference type="Gene3D" id="3.10.310.30">
    <property type="match status" value="1"/>
</dbReference>
<evidence type="ECO:0000256" key="5">
    <source>
        <dbReference type="ARBA" id="ARBA00022839"/>
    </source>
</evidence>
<dbReference type="Pfam" id="PF17768">
    <property type="entry name" value="RecJ_OB"/>
    <property type="match status" value="1"/>
</dbReference>
<dbReference type="Gene3D" id="3.90.1640.30">
    <property type="match status" value="1"/>
</dbReference>
<feature type="domain" description="DDH" evidence="6">
    <location>
        <begin position="95"/>
        <end position="230"/>
    </location>
</feature>
<protein>
    <recommendedName>
        <fullName evidence="2">Single-stranded-DNA-specific exonuclease RecJ</fullName>
    </recommendedName>
</protein>
<dbReference type="HOGENOM" id="CLU_009736_5_1_6"/>
<dbReference type="eggNOG" id="COG0608">
    <property type="taxonomic scope" value="Bacteria"/>
</dbReference>
<dbReference type="PANTHER" id="PTHR30255:SF2">
    <property type="entry name" value="SINGLE-STRANDED-DNA-SPECIFIC EXONUCLEASE RECJ"/>
    <property type="match status" value="1"/>
</dbReference>
<dbReference type="GO" id="GO:0003676">
    <property type="term" value="F:nucleic acid binding"/>
    <property type="evidence" value="ECO:0007669"/>
    <property type="project" value="InterPro"/>
</dbReference>
<dbReference type="AlphaFoldDB" id="M4NE81"/>
<evidence type="ECO:0000259" key="6">
    <source>
        <dbReference type="Pfam" id="PF01368"/>
    </source>
</evidence>